<evidence type="ECO:0000256" key="4">
    <source>
        <dbReference type="ARBA" id="ARBA00022553"/>
    </source>
</evidence>
<dbReference type="GO" id="GO:0005886">
    <property type="term" value="C:plasma membrane"/>
    <property type="evidence" value="ECO:0007669"/>
    <property type="project" value="UniProtKB-SubCell"/>
</dbReference>
<dbReference type="FunFam" id="1.10.287.130:FF:000001">
    <property type="entry name" value="Two-component sensor histidine kinase"/>
    <property type="match status" value="1"/>
</dbReference>
<dbReference type="GO" id="GO:0007234">
    <property type="term" value="P:osmosensory signaling via phosphorelay pathway"/>
    <property type="evidence" value="ECO:0007669"/>
    <property type="project" value="TreeGrafter"/>
</dbReference>
<comment type="caution">
    <text evidence="17">The sequence shown here is derived from an EMBL/GenBank/DDBJ whole genome shotgun (WGS) entry which is preliminary data.</text>
</comment>
<dbReference type="PRINTS" id="PR00344">
    <property type="entry name" value="BCTRLSENSOR"/>
</dbReference>
<feature type="compositionally biased region" description="Acidic residues" evidence="13">
    <location>
        <begin position="539"/>
        <end position="552"/>
    </location>
</feature>
<dbReference type="EMBL" id="JAMOIL010000002">
    <property type="protein sequence ID" value="MCM0619195.1"/>
    <property type="molecule type" value="Genomic_DNA"/>
</dbReference>
<evidence type="ECO:0000256" key="5">
    <source>
        <dbReference type="ARBA" id="ARBA00022679"/>
    </source>
</evidence>
<evidence type="ECO:0000313" key="17">
    <source>
        <dbReference type="EMBL" id="MCM0619195.1"/>
    </source>
</evidence>
<evidence type="ECO:0000256" key="7">
    <source>
        <dbReference type="ARBA" id="ARBA00022741"/>
    </source>
</evidence>
<feature type="domain" description="HAMP" evidence="16">
    <location>
        <begin position="207"/>
        <end position="258"/>
    </location>
</feature>
<comment type="subcellular location">
    <subcellularLocation>
        <location evidence="2">Cell membrane</location>
    </subcellularLocation>
</comment>
<evidence type="ECO:0000256" key="2">
    <source>
        <dbReference type="ARBA" id="ARBA00004236"/>
    </source>
</evidence>
<dbReference type="InterPro" id="IPR003594">
    <property type="entry name" value="HATPase_dom"/>
</dbReference>
<evidence type="ECO:0000256" key="11">
    <source>
        <dbReference type="ARBA" id="ARBA00023012"/>
    </source>
</evidence>
<dbReference type="InterPro" id="IPR004358">
    <property type="entry name" value="Sig_transdc_His_kin-like_C"/>
</dbReference>
<evidence type="ECO:0000313" key="18">
    <source>
        <dbReference type="Proteomes" id="UP001139485"/>
    </source>
</evidence>
<evidence type="ECO:0000256" key="14">
    <source>
        <dbReference type="SAM" id="Phobius"/>
    </source>
</evidence>
<dbReference type="CDD" id="cd00082">
    <property type="entry name" value="HisKA"/>
    <property type="match status" value="1"/>
</dbReference>
<dbReference type="GO" id="GO:0030295">
    <property type="term" value="F:protein kinase activator activity"/>
    <property type="evidence" value="ECO:0007669"/>
    <property type="project" value="TreeGrafter"/>
</dbReference>
<reference evidence="17" key="1">
    <citation type="submission" date="2022-05" db="EMBL/GenBank/DDBJ databases">
        <authorList>
            <person name="Tuo L."/>
        </authorList>
    </citation>
    <scope>NUCLEOTIDE SEQUENCE</scope>
    <source>
        <strain evidence="17">BSK12Z-4</strain>
    </source>
</reference>
<feature type="domain" description="Histidine kinase" evidence="15">
    <location>
        <begin position="280"/>
        <end position="499"/>
    </location>
</feature>
<proteinExistence type="predicted"/>
<dbReference type="Pfam" id="PF00512">
    <property type="entry name" value="HisKA"/>
    <property type="match status" value="1"/>
</dbReference>
<dbReference type="PANTHER" id="PTHR42878">
    <property type="entry name" value="TWO-COMPONENT HISTIDINE KINASE"/>
    <property type="match status" value="1"/>
</dbReference>
<evidence type="ECO:0000256" key="1">
    <source>
        <dbReference type="ARBA" id="ARBA00000085"/>
    </source>
</evidence>
<dbReference type="AlphaFoldDB" id="A0A9X2IF11"/>
<dbReference type="Pfam" id="PF02518">
    <property type="entry name" value="HATPase_c"/>
    <property type="match status" value="1"/>
</dbReference>
<feature type="transmembrane region" description="Helical" evidence="14">
    <location>
        <begin position="20"/>
        <end position="42"/>
    </location>
</feature>
<feature type="compositionally biased region" description="Low complexity" evidence="13">
    <location>
        <begin position="523"/>
        <end position="538"/>
    </location>
</feature>
<dbReference type="GO" id="GO:0000156">
    <property type="term" value="F:phosphorelay response regulator activity"/>
    <property type="evidence" value="ECO:0007669"/>
    <property type="project" value="TreeGrafter"/>
</dbReference>
<keyword evidence="5" id="KW-0808">Transferase</keyword>
<dbReference type="Gene3D" id="3.30.565.10">
    <property type="entry name" value="Histidine kinase-like ATPase, C-terminal domain"/>
    <property type="match status" value="1"/>
</dbReference>
<dbReference type="SUPFAM" id="SSF47384">
    <property type="entry name" value="Homodimeric domain of signal transducing histidine kinase"/>
    <property type="match status" value="1"/>
</dbReference>
<comment type="catalytic activity">
    <reaction evidence="1">
        <text>ATP + protein L-histidine = ADP + protein N-phospho-L-histidine.</text>
        <dbReference type="EC" id="2.7.13.3"/>
    </reaction>
</comment>
<evidence type="ECO:0000259" key="15">
    <source>
        <dbReference type="PROSITE" id="PS50109"/>
    </source>
</evidence>
<dbReference type="SUPFAM" id="SSF55874">
    <property type="entry name" value="ATPase domain of HSP90 chaperone/DNA topoisomerase II/histidine kinase"/>
    <property type="match status" value="1"/>
</dbReference>
<dbReference type="GO" id="GO:0000155">
    <property type="term" value="F:phosphorelay sensor kinase activity"/>
    <property type="evidence" value="ECO:0007669"/>
    <property type="project" value="InterPro"/>
</dbReference>
<keyword evidence="7" id="KW-0547">Nucleotide-binding</keyword>
<sequence>MAEGTSRSVASTVNPALHRLMGLVVALVVVGVVSVVLSAQALSGLTGSFQPAVAAHAGVLQDVTAIDAAVGDWARTGDPAKPAEVADLRERLAGHLLRVRAGVGDDAELLALVKAEAGAAETWLDDYVEPRLALPGARYRPALYAVGQDRIADVEQAHQSTTTALAAGLAEAESAATWRQWGAVGSLLVLAVLAVWVLVTARRSLLTRLSTPLLELEACVQRMAADPTVRARPAGPREVRSIALAVNELAEAQARARAVESHIQSSLHTLDSARDDFVSNVSHELRTPLTTIAGYLELVAEEFEGRMQPRHERILDATRRNVGRLKALIDDLLTLSRAETVRTEREASDLATIVRDAVTDVRITAAGRDIRVVMDEPAGTVPTMVDRALMGRALLNIVSNAVKFSRPDSNVEVSVVALPDDQVAAVTVTDHGIGIPEDEVERLGTRFFRARNAVQNEIAGTGLGLRIVQTVVDRHGGDLRLSSVEGQGTTVVLRVPLLRAGVLPEPGEPTDDGQDALADPEEAGATPTPAAAEPAEAIDAADDREDDAAEDVPELRLPERLDLKPGEVSTGGGERLPSTPRAPRLEQPGEPTVDTPPPFVASGRHPG</sequence>
<evidence type="ECO:0000256" key="8">
    <source>
        <dbReference type="ARBA" id="ARBA00022777"/>
    </source>
</evidence>
<dbReference type="InterPro" id="IPR050351">
    <property type="entry name" value="BphY/WalK/GraS-like"/>
</dbReference>
<evidence type="ECO:0000256" key="6">
    <source>
        <dbReference type="ARBA" id="ARBA00022692"/>
    </source>
</evidence>
<feature type="compositionally biased region" description="Basic and acidic residues" evidence="13">
    <location>
        <begin position="553"/>
        <end position="565"/>
    </location>
</feature>
<evidence type="ECO:0000259" key="16">
    <source>
        <dbReference type="PROSITE" id="PS50885"/>
    </source>
</evidence>
<feature type="compositionally biased region" description="Acidic residues" evidence="13">
    <location>
        <begin position="508"/>
        <end position="522"/>
    </location>
</feature>
<dbReference type="InterPro" id="IPR036890">
    <property type="entry name" value="HATPase_C_sf"/>
</dbReference>
<dbReference type="InterPro" id="IPR003661">
    <property type="entry name" value="HisK_dim/P_dom"/>
</dbReference>
<accession>A0A9X2IF11</accession>
<keyword evidence="4" id="KW-0597">Phosphoprotein</keyword>
<dbReference type="PROSITE" id="PS50109">
    <property type="entry name" value="HIS_KIN"/>
    <property type="match status" value="1"/>
</dbReference>
<dbReference type="GO" id="GO:0005524">
    <property type="term" value="F:ATP binding"/>
    <property type="evidence" value="ECO:0007669"/>
    <property type="project" value="UniProtKB-KW"/>
</dbReference>
<evidence type="ECO:0000256" key="12">
    <source>
        <dbReference type="ARBA" id="ARBA00039401"/>
    </source>
</evidence>
<dbReference type="InterPro" id="IPR036097">
    <property type="entry name" value="HisK_dim/P_sf"/>
</dbReference>
<keyword evidence="14" id="KW-0472">Membrane</keyword>
<dbReference type="PANTHER" id="PTHR42878:SF7">
    <property type="entry name" value="SENSOR HISTIDINE KINASE GLRK"/>
    <property type="match status" value="1"/>
</dbReference>
<evidence type="ECO:0000256" key="13">
    <source>
        <dbReference type="SAM" id="MobiDB-lite"/>
    </source>
</evidence>
<keyword evidence="9" id="KW-0067">ATP-binding</keyword>
<dbReference type="InterPro" id="IPR005467">
    <property type="entry name" value="His_kinase_dom"/>
</dbReference>
<keyword evidence="8 17" id="KW-0418">Kinase</keyword>
<evidence type="ECO:0000256" key="9">
    <source>
        <dbReference type="ARBA" id="ARBA00022840"/>
    </source>
</evidence>
<evidence type="ECO:0000256" key="10">
    <source>
        <dbReference type="ARBA" id="ARBA00022989"/>
    </source>
</evidence>
<dbReference type="EC" id="2.7.13.3" evidence="3"/>
<keyword evidence="6 14" id="KW-0812">Transmembrane</keyword>
<organism evidence="17 18">
    <name type="scientific">Nocardioides bruguierae</name>
    <dbReference type="NCBI Taxonomy" id="2945102"/>
    <lineage>
        <taxon>Bacteria</taxon>
        <taxon>Bacillati</taxon>
        <taxon>Actinomycetota</taxon>
        <taxon>Actinomycetes</taxon>
        <taxon>Propionibacteriales</taxon>
        <taxon>Nocardioidaceae</taxon>
        <taxon>Nocardioides</taxon>
    </lineage>
</organism>
<keyword evidence="11" id="KW-0902">Two-component regulatory system</keyword>
<dbReference type="CDD" id="cd00075">
    <property type="entry name" value="HATPase"/>
    <property type="match status" value="1"/>
</dbReference>
<dbReference type="SMART" id="SM00387">
    <property type="entry name" value="HATPase_c"/>
    <property type="match status" value="1"/>
</dbReference>
<keyword evidence="10 14" id="KW-1133">Transmembrane helix</keyword>
<dbReference type="RefSeq" id="WP_250826082.1">
    <property type="nucleotide sequence ID" value="NZ_JAMOIL010000002.1"/>
</dbReference>
<feature type="region of interest" description="Disordered" evidence="13">
    <location>
        <begin position="502"/>
        <end position="607"/>
    </location>
</feature>
<protein>
    <recommendedName>
        <fullName evidence="12">Sensor-like histidine kinase SenX3</fullName>
        <ecNumber evidence="3">2.7.13.3</ecNumber>
    </recommendedName>
</protein>
<gene>
    <name evidence="17" type="ORF">M8330_02650</name>
</gene>
<feature type="transmembrane region" description="Helical" evidence="14">
    <location>
        <begin position="181"/>
        <end position="199"/>
    </location>
</feature>
<name>A0A9X2IF11_9ACTN</name>
<dbReference type="SMART" id="SM00388">
    <property type="entry name" value="HisKA"/>
    <property type="match status" value="1"/>
</dbReference>
<dbReference type="Gene3D" id="1.10.287.130">
    <property type="match status" value="1"/>
</dbReference>
<evidence type="ECO:0000256" key="3">
    <source>
        <dbReference type="ARBA" id="ARBA00012438"/>
    </source>
</evidence>
<dbReference type="InterPro" id="IPR003660">
    <property type="entry name" value="HAMP_dom"/>
</dbReference>
<keyword evidence="18" id="KW-1185">Reference proteome</keyword>
<dbReference type="PROSITE" id="PS50885">
    <property type="entry name" value="HAMP"/>
    <property type="match status" value="1"/>
</dbReference>
<dbReference type="Proteomes" id="UP001139485">
    <property type="component" value="Unassembled WGS sequence"/>
</dbReference>